<dbReference type="InterPro" id="IPR005151">
    <property type="entry name" value="Tail-specific_protease"/>
</dbReference>
<feature type="domain" description="Tail specific protease" evidence="2">
    <location>
        <begin position="250"/>
        <end position="446"/>
    </location>
</feature>
<accession>A0ABT4CKX6</accession>
<dbReference type="SUPFAM" id="SSF52096">
    <property type="entry name" value="ClpP/crotonase"/>
    <property type="match status" value="1"/>
</dbReference>
<feature type="signal peptide" evidence="1">
    <location>
        <begin position="1"/>
        <end position="24"/>
    </location>
</feature>
<comment type="caution">
    <text evidence="3">The sequence shown here is derived from an EMBL/GenBank/DDBJ whole genome shotgun (WGS) entry which is preliminary data.</text>
</comment>
<feature type="chain" id="PRO_5045839975" evidence="1">
    <location>
        <begin position="25"/>
        <end position="468"/>
    </location>
</feature>
<organism evidence="3 4">
    <name type="scientific">Clostridium ganghwense</name>
    <dbReference type="NCBI Taxonomy" id="312089"/>
    <lineage>
        <taxon>Bacteria</taxon>
        <taxon>Bacillati</taxon>
        <taxon>Bacillota</taxon>
        <taxon>Clostridia</taxon>
        <taxon>Eubacteriales</taxon>
        <taxon>Clostridiaceae</taxon>
        <taxon>Clostridium</taxon>
    </lineage>
</organism>
<dbReference type="RefSeq" id="WP_268048072.1">
    <property type="nucleotide sequence ID" value="NZ_JAPQES010000001.1"/>
</dbReference>
<gene>
    <name evidence="3" type="ORF">OXH55_03430</name>
</gene>
<proteinExistence type="predicted"/>
<reference evidence="3" key="1">
    <citation type="submission" date="2022-12" db="EMBL/GenBank/DDBJ databases">
        <authorList>
            <person name="Wang J."/>
        </authorList>
    </citation>
    <scope>NUCLEOTIDE SEQUENCE</scope>
    <source>
        <strain evidence="3">HY-42-06</strain>
    </source>
</reference>
<dbReference type="PANTHER" id="PTHR32060:SF30">
    <property type="entry name" value="CARBOXY-TERMINAL PROCESSING PROTEASE CTPA"/>
    <property type="match status" value="1"/>
</dbReference>
<protein>
    <submittedName>
        <fullName evidence="3">S41 family peptidase</fullName>
    </submittedName>
</protein>
<sequence>MKKIFLACLSLVLSCIMISAPAYAYAENSTSKLYSKNEIAEDVKVLVDKLERIHPNLYFSIDKEAFNKQIHETLNEIQEPITETEFFKRFAPIISKIEDGHTFLKLPNSFIKKVTSTKNLIPITVVVKNKKLYLNEILIKALKNQYQGYEITAINNKNSSKLYSEMIKYTFGKQSSFKETSVQRNFGILYHLDNDFKAFYEINLKDSTGNEFKITLQGKSFNYIKNLMTNTSNKKEYKLYEYKVLDNNIALINFNSCSDFEGFKKFLDTSFQDMKEKGINDLIIDLRKNGGGSSKLAQLLVEYIYAGNYKPASKVDIKISKEILDYYNSNQYISKEEMLKFKNRLGQTYTFTSKATRSYTEKPVFHGNTYFLIGKNTFSSAVILSSMVKDYHIGYLIGEETGGLATHYGDIYNFNLPNTNLLVGVSHKHFARPNGLDTHRGVLPDYYEKDLNKDALYIAIDIIMSKRN</sequence>
<evidence type="ECO:0000259" key="2">
    <source>
        <dbReference type="Pfam" id="PF03572"/>
    </source>
</evidence>
<evidence type="ECO:0000256" key="1">
    <source>
        <dbReference type="SAM" id="SignalP"/>
    </source>
</evidence>
<keyword evidence="1" id="KW-0732">Signal</keyword>
<dbReference type="Proteomes" id="UP001079657">
    <property type="component" value="Unassembled WGS sequence"/>
</dbReference>
<dbReference type="EMBL" id="JAPQES010000001">
    <property type="protein sequence ID" value="MCY6369699.1"/>
    <property type="molecule type" value="Genomic_DNA"/>
</dbReference>
<name>A0ABT4CKX6_9CLOT</name>
<evidence type="ECO:0000313" key="4">
    <source>
        <dbReference type="Proteomes" id="UP001079657"/>
    </source>
</evidence>
<dbReference type="PANTHER" id="PTHR32060">
    <property type="entry name" value="TAIL-SPECIFIC PROTEASE"/>
    <property type="match status" value="1"/>
</dbReference>
<dbReference type="InterPro" id="IPR029045">
    <property type="entry name" value="ClpP/crotonase-like_dom_sf"/>
</dbReference>
<evidence type="ECO:0000313" key="3">
    <source>
        <dbReference type="EMBL" id="MCY6369699.1"/>
    </source>
</evidence>
<keyword evidence="4" id="KW-1185">Reference proteome</keyword>
<dbReference type="Pfam" id="PF03572">
    <property type="entry name" value="Peptidase_S41"/>
    <property type="match status" value="1"/>
</dbReference>
<dbReference type="PROSITE" id="PS51257">
    <property type="entry name" value="PROKAR_LIPOPROTEIN"/>
    <property type="match status" value="1"/>
</dbReference>
<dbReference type="Gene3D" id="3.90.226.10">
    <property type="entry name" value="2-enoyl-CoA Hydratase, Chain A, domain 1"/>
    <property type="match status" value="1"/>
</dbReference>